<feature type="region of interest" description="Disordered" evidence="10">
    <location>
        <begin position="206"/>
        <end position="319"/>
    </location>
</feature>
<gene>
    <name evidence="13" type="ORF">HKI87_12g69200</name>
</gene>
<dbReference type="Pfam" id="PF08772">
    <property type="entry name" value="Zn_ribbon_NOB1"/>
    <property type="match status" value="1"/>
</dbReference>
<dbReference type="Gene3D" id="6.20.210.10">
    <property type="entry name" value="Nin one binding (NOB1), Zn-ribbon-like"/>
    <property type="match status" value="1"/>
</dbReference>
<keyword evidence="14" id="KW-1185">Reference proteome</keyword>
<dbReference type="AlphaFoldDB" id="A0AAX4PG36"/>
<dbReference type="SUPFAM" id="SSF144206">
    <property type="entry name" value="NOB1 zinc finger-like"/>
    <property type="match status" value="1"/>
</dbReference>
<dbReference type="Gene3D" id="3.40.50.1010">
    <property type="entry name" value="5'-nuclease"/>
    <property type="match status" value="1"/>
</dbReference>
<dbReference type="CDD" id="cd09876">
    <property type="entry name" value="PIN_Nob1-like"/>
    <property type="match status" value="1"/>
</dbReference>
<evidence type="ECO:0000256" key="8">
    <source>
        <dbReference type="PIRNR" id="PIRNR037125"/>
    </source>
</evidence>
<evidence type="ECO:0000256" key="6">
    <source>
        <dbReference type="ARBA" id="ARBA00022833"/>
    </source>
</evidence>
<evidence type="ECO:0000313" key="13">
    <source>
        <dbReference type="EMBL" id="WZN65362.1"/>
    </source>
</evidence>
<dbReference type="InterPro" id="IPR033411">
    <property type="entry name" value="Ribonuclease_PIN"/>
</dbReference>
<dbReference type="GO" id="GO:0016787">
    <property type="term" value="F:hydrolase activity"/>
    <property type="evidence" value="ECO:0007669"/>
    <property type="project" value="UniProtKB-KW"/>
</dbReference>
<dbReference type="PANTHER" id="PTHR12814">
    <property type="entry name" value="RNA-BINDING PROTEIN NOB1"/>
    <property type="match status" value="1"/>
</dbReference>
<dbReference type="InterPro" id="IPR014881">
    <property type="entry name" value="NOB1_Zn-bd"/>
</dbReference>
<evidence type="ECO:0000256" key="7">
    <source>
        <dbReference type="ARBA" id="ARBA00023242"/>
    </source>
</evidence>
<dbReference type="FunFam" id="3.40.50.1010:FF:000020">
    <property type="entry name" value="20S-pre-rRNA D-site endonuclease NOB1"/>
    <property type="match status" value="1"/>
</dbReference>
<feature type="binding site" evidence="9">
    <location>
        <position position="380"/>
    </location>
    <ligand>
        <name>Zn(2+)</name>
        <dbReference type="ChEBI" id="CHEBI:29105"/>
    </ligand>
</feature>
<evidence type="ECO:0000256" key="9">
    <source>
        <dbReference type="PIRSR" id="PIRSR037125-1"/>
    </source>
</evidence>
<feature type="region of interest" description="Disordered" evidence="10">
    <location>
        <begin position="435"/>
        <end position="491"/>
    </location>
</feature>
<dbReference type="GO" id="GO:0004521">
    <property type="term" value="F:RNA endonuclease activity"/>
    <property type="evidence" value="ECO:0007669"/>
    <property type="project" value="UniProtKB-UniRule"/>
</dbReference>
<feature type="compositionally biased region" description="Polar residues" evidence="10">
    <location>
        <begin position="136"/>
        <end position="146"/>
    </location>
</feature>
<dbReference type="InterPro" id="IPR017117">
    <property type="entry name" value="Nob1_euk"/>
</dbReference>
<dbReference type="PIRSF" id="PIRSF037125">
    <property type="entry name" value="D-site_20S_pre-rRNA_nuclease"/>
    <property type="match status" value="1"/>
</dbReference>
<dbReference type="InterPro" id="IPR036283">
    <property type="entry name" value="NOB1_Zf-like_sf"/>
</dbReference>
<keyword evidence="7 8" id="KW-0539">Nucleus</keyword>
<keyword evidence="4 8" id="KW-0479">Metal-binding</keyword>
<feature type="region of interest" description="Disordered" evidence="10">
    <location>
        <begin position="504"/>
        <end position="523"/>
    </location>
</feature>
<comment type="similarity">
    <text evidence="2 8">Belongs to the NOB1 family.</text>
</comment>
<keyword evidence="6 8" id="KW-0862">Zinc</keyword>
<feature type="compositionally biased region" description="Basic residues" evidence="10">
    <location>
        <begin position="263"/>
        <end position="279"/>
    </location>
</feature>
<dbReference type="GO" id="GO:0030688">
    <property type="term" value="C:preribosome, small subunit precursor"/>
    <property type="evidence" value="ECO:0007669"/>
    <property type="project" value="TreeGrafter"/>
</dbReference>
<evidence type="ECO:0000256" key="4">
    <source>
        <dbReference type="ARBA" id="ARBA00022723"/>
    </source>
</evidence>
<sequence>MGGTTESGVALDPEVVEVVVVDANAVIHSAGDLSSMLPSSLRQKALEGKLRLVTMPDVVAEVRDKKSREALTSKSAVFELQLKEPTEEAKEAVRSFARKTGDIHVLSVVDLNLIALAYDLEREVSGSVGHLRQEPLPTSNVENTSSRRNRKYQVKMPGWDPEANHDEEWGSKEEAEAQERESRIKYSQMEIDGDLGVQVSAAEAPTQARSAGVSPSARAVEPLKVVEDEDGNDEEEARARGITGPQHQDDGGDDDDGWETARKSKNAQRKQKRKQWKRQNRQEEDEELAREADAAPMPTPEADDMERDGPVSHPIALGDSHATTSSDLVVPTAAASAVVSLTGDYAMQNVLLQMGLQVAGPKSGMLITEVRKFGVRCHACGFSTDDLRSLSNDIFCPKCGNMNTLDRCQILVGSDGQVTFVQLSKKKVSLKGTQYSLPQPRTGRNANNPILREDNLKIPKRKPKPNMDAFSPEYNEETWHRTNGLDSISGKLDDRQANYLEQVKQSVKKNPNARKLTRTNRRR</sequence>
<comment type="subcellular location">
    <subcellularLocation>
        <location evidence="1">Nucleus</location>
    </subcellularLocation>
</comment>
<keyword evidence="3" id="KW-0540">Nuclease</keyword>
<feature type="binding site" evidence="9">
    <location>
        <position position="396"/>
    </location>
    <ligand>
        <name>Zn(2+)</name>
        <dbReference type="ChEBI" id="CHEBI:29105"/>
    </ligand>
</feature>
<protein>
    <submittedName>
        <fullName evidence="13">RNA-binding NOB1-like protein</fullName>
    </submittedName>
</protein>
<evidence type="ECO:0000256" key="1">
    <source>
        <dbReference type="ARBA" id="ARBA00004123"/>
    </source>
</evidence>
<organism evidence="13 14">
    <name type="scientific">Chloropicon roscoffensis</name>
    <dbReference type="NCBI Taxonomy" id="1461544"/>
    <lineage>
        <taxon>Eukaryota</taxon>
        <taxon>Viridiplantae</taxon>
        <taxon>Chlorophyta</taxon>
        <taxon>Chloropicophyceae</taxon>
        <taxon>Chloropicales</taxon>
        <taxon>Chloropicaceae</taxon>
        <taxon>Chloropicon</taxon>
    </lineage>
</organism>
<evidence type="ECO:0000256" key="10">
    <source>
        <dbReference type="SAM" id="MobiDB-lite"/>
    </source>
</evidence>
<accession>A0AAX4PG36</accession>
<dbReference type="GO" id="GO:0005737">
    <property type="term" value="C:cytoplasm"/>
    <property type="evidence" value="ECO:0007669"/>
    <property type="project" value="UniProtKB-ARBA"/>
</dbReference>
<feature type="compositionally biased region" description="Basic residues" evidence="10">
    <location>
        <begin position="511"/>
        <end position="523"/>
    </location>
</feature>
<dbReference type="GO" id="GO:0030490">
    <property type="term" value="P:maturation of SSU-rRNA"/>
    <property type="evidence" value="ECO:0007669"/>
    <property type="project" value="TreeGrafter"/>
</dbReference>
<feature type="binding site" evidence="9">
    <location>
        <position position="377"/>
    </location>
    <ligand>
        <name>Zn(2+)</name>
        <dbReference type="ChEBI" id="CHEBI:29105"/>
    </ligand>
</feature>
<feature type="region of interest" description="Disordered" evidence="10">
    <location>
        <begin position="131"/>
        <end position="182"/>
    </location>
</feature>
<feature type="compositionally biased region" description="Basic and acidic residues" evidence="10">
    <location>
        <begin position="162"/>
        <end position="182"/>
    </location>
</feature>
<dbReference type="Proteomes" id="UP001472866">
    <property type="component" value="Chromosome 12"/>
</dbReference>
<proteinExistence type="inferred from homology"/>
<evidence type="ECO:0000256" key="2">
    <source>
        <dbReference type="ARBA" id="ARBA00005858"/>
    </source>
</evidence>
<name>A0AAX4PG36_9CHLO</name>
<evidence type="ECO:0000259" key="12">
    <source>
        <dbReference type="Pfam" id="PF17146"/>
    </source>
</evidence>
<feature type="domain" description="Ribonuclease PIN" evidence="12">
    <location>
        <begin position="19"/>
        <end position="120"/>
    </location>
</feature>
<evidence type="ECO:0000256" key="5">
    <source>
        <dbReference type="ARBA" id="ARBA00022801"/>
    </source>
</evidence>
<feature type="compositionally biased region" description="Polar residues" evidence="10">
    <location>
        <begin position="435"/>
        <end position="448"/>
    </location>
</feature>
<dbReference type="EMBL" id="CP151512">
    <property type="protein sequence ID" value="WZN65362.1"/>
    <property type="molecule type" value="Genomic_DNA"/>
</dbReference>
<dbReference type="InterPro" id="IPR039907">
    <property type="entry name" value="NOB1"/>
</dbReference>
<dbReference type="GO" id="GO:0046872">
    <property type="term" value="F:metal ion binding"/>
    <property type="evidence" value="ECO:0007669"/>
    <property type="project" value="UniProtKB-UniRule"/>
</dbReference>
<dbReference type="Pfam" id="PF17146">
    <property type="entry name" value="PIN_6"/>
    <property type="match status" value="1"/>
</dbReference>
<keyword evidence="5" id="KW-0378">Hydrolase</keyword>
<dbReference type="GO" id="GO:0031981">
    <property type="term" value="C:nuclear lumen"/>
    <property type="evidence" value="ECO:0007669"/>
    <property type="project" value="UniProtKB-ARBA"/>
</dbReference>
<feature type="compositionally biased region" description="Acidic residues" evidence="10">
    <location>
        <begin position="227"/>
        <end position="236"/>
    </location>
</feature>
<reference evidence="13 14" key="1">
    <citation type="submission" date="2024-03" db="EMBL/GenBank/DDBJ databases">
        <title>Complete genome sequence of the green alga Chloropicon roscoffensis RCC1871.</title>
        <authorList>
            <person name="Lemieux C."/>
            <person name="Pombert J.-F."/>
            <person name="Otis C."/>
            <person name="Turmel M."/>
        </authorList>
    </citation>
    <scope>NUCLEOTIDE SEQUENCE [LARGE SCALE GENOMIC DNA]</scope>
    <source>
        <strain evidence="13 14">RCC1871</strain>
    </source>
</reference>
<dbReference type="PANTHER" id="PTHR12814:SF2">
    <property type="entry name" value="RNA-BINDING PROTEIN NOB1"/>
    <property type="match status" value="1"/>
</dbReference>
<evidence type="ECO:0000256" key="3">
    <source>
        <dbReference type="ARBA" id="ARBA00022722"/>
    </source>
</evidence>
<feature type="domain" description="Nin one binding (NOB1) Zn-ribbon-like" evidence="11">
    <location>
        <begin position="367"/>
        <end position="443"/>
    </location>
</feature>
<evidence type="ECO:0000259" key="11">
    <source>
        <dbReference type="Pfam" id="PF08772"/>
    </source>
</evidence>
<feature type="binding site" evidence="9">
    <location>
        <position position="399"/>
    </location>
    <ligand>
        <name>Zn(2+)</name>
        <dbReference type="ChEBI" id="CHEBI:29105"/>
    </ligand>
</feature>
<evidence type="ECO:0000313" key="14">
    <source>
        <dbReference type="Proteomes" id="UP001472866"/>
    </source>
</evidence>